<dbReference type="Pfam" id="PF03793">
    <property type="entry name" value="PASTA"/>
    <property type="match status" value="1"/>
</dbReference>
<comment type="caution">
    <text evidence="2">The sequence shown here is derived from an EMBL/GenBank/DDBJ whole genome shotgun (WGS) entry which is preliminary data.</text>
</comment>
<dbReference type="AlphaFoldDB" id="A0A645H258"/>
<evidence type="ECO:0000313" key="2">
    <source>
        <dbReference type="EMBL" id="MPN32432.1"/>
    </source>
</evidence>
<dbReference type="CDD" id="cd06575">
    <property type="entry name" value="PASTA_Pbp2x-like_2"/>
    <property type="match status" value="1"/>
</dbReference>
<accession>A0A645H258</accession>
<dbReference type="SUPFAM" id="SSF54184">
    <property type="entry name" value="Penicillin-binding protein 2x (pbp-2x), c-terminal domain"/>
    <property type="match status" value="1"/>
</dbReference>
<dbReference type="PROSITE" id="PS51178">
    <property type="entry name" value="PASTA"/>
    <property type="match status" value="1"/>
</dbReference>
<protein>
    <recommendedName>
        <fullName evidence="1">PASTA domain-containing protein</fullName>
    </recommendedName>
</protein>
<sequence length="53" mass="5965">MPDLTGWTRKEVTALWEITDFGFKISGGGTVMYQNVPVDAFVTKDTEIEVELQ</sequence>
<feature type="domain" description="PASTA" evidence="1">
    <location>
        <begin position="1"/>
        <end position="53"/>
    </location>
</feature>
<organism evidence="2">
    <name type="scientific">bioreactor metagenome</name>
    <dbReference type="NCBI Taxonomy" id="1076179"/>
    <lineage>
        <taxon>unclassified sequences</taxon>
        <taxon>metagenomes</taxon>
        <taxon>ecological metagenomes</taxon>
    </lineage>
</organism>
<dbReference type="EMBL" id="VSSQ01084442">
    <property type="protein sequence ID" value="MPN32432.1"/>
    <property type="molecule type" value="Genomic_DNA"/>
</dbReference>
<gene>
    <name evidence="2" type="ORF">SDC9_179910</name>
</gene>
<evidence type="ECO:0000259" key="1">
    <source>
        <dbReference type="PROSITE" id="PS51178"/>
    </source>
</evidence>
<proteinExistence type="predicted"/>
<reference evidence="2" key="1">
    <citation type="submission" date="2019-08" db="EMBL/GenBank/DDBJ databases">
        <authorList>
            <person name="Kucharzyk K."/>
            <person name="Murdoch R.W."/>
            <person name="Higgins S."/>
            <person name="Loffler F."/>
        </authorList>
    </citation>
    <scope>NUCLEOTIDE SEQUENCE</scope>
</reference>
<dbReference type="InterPro" id="IPR005543">
    <property type="entry name" value="PASTA_dom"/>
</dbReference>
<name>A0A645H258_9ZZZZ</name>